<evidence type="ECO:0008006" key="3">
    <source>
        <dbReference type="Google" id="ProtNLM"/>
    </source>
</evidence>
<keyword evidence="1" id="KW-0732">Signal</keyword>
<name>A0A2P2PFJ3_RHIMU</name>
<protein>
    <recommendedName>
        <fullName evidence="3">Secreted protein</fullName>
    </recommendedName>
</protein>
<accession>A0A2P2PFJ3</accession>
<organism evidence="2">
    <name type="scientific">Rhizophora mucronata</name>
    <name type="common">Asiatic mangrove</name>
    <dbReference type="NCBI Taxonomy" id="61149"/>
    <lineage>
        <taxon>Eukaryota</taxon>
        <taxon>Viridiplantae</taxon>
        <taxon>Streptophyta</taxon>
        <taxon>Embryophyta</taxon>
        <taxon>Tracheophyta</taxon>
        <taxon>Spermatophyta</taxon>
        <taxon>Magnoliopsida</taxon>
        <taxon>eudicotyledons</taxon>
        <taxon>Gunneridae</taxon>
        <taxon>Pentapetalae</taxon>
        <taxon>rosids</taxon>
        <taxon>fabids</taxon>
        <taxon>Malpighiales</taxon>
        <taxon>Rhizophoraceae</taxon>
        <taxon>Rhizophora</taxon>
    </lineage>
</organism>
<feature type="chain" id="PRO_5015201366" description="Secreted protein" evidence="1">
    <location>
        <begin position="20"/>
        <end position="73"/>
    </location>
</feature>
<proteinExistence type="predicted"/>
<feature type="signal peptide" evidence="1">
    <location>
        <begin position="1"/>
        <end position="19"/>
    </location>
</feature>
<reference evidence="2" key="1">
    <citation type="submission" date="2018-02" db="EMBL/GenBank/DDBJ databases">
        <title>Rhizophora mucronata_Transcriptome.</title>
        <authorList>
            <person name="Meera S.P."/>
            <person name="Sreeshan A."/>
            <person name="Augustine A."/>
        </authorList>
    </citation>
    <scope>NUCLEOTIDE SEQUENCE</scope>
    <source>
        <tissue evidence="2">Leaf</tissue>
    </source>
</reference>
<evidence type="ECO:0000256" key="1">
    <source>
        <dbReference type="SAM" id="SignalP"/>
    </source>
</evidence>
<dbReference type="AlphaFoldDB" id="A0A2P2PFJ3"/>
<evidence type="ECO:0000313" key="2">
    <source>
        <dbReference type="EMBL" id="MBX53504.1"/>
    </source>
</evidence>
<dbReference type="EMBL" id="GGEC01073020">
    <property type="protein sequence ID" value="MBX53504.1"/>
    <property type="molecule type" value="Transcribed_RNA"/>
</dbReference>
<sequence>MKLNLFLTWLNCILTVAYARFIAGTKPRSPSLLQNWDRSVLTIKVTDIIMIRSVPHTLIKLFLHIIRHKRRPA</sequence>